<proteinExistence type="predicted"/>
<evidence type="ECO:0000256" key="1">
    <source>
        <dbReference type="SAM" id="MobiDB-lite"/>
    </source>
</evidence>
<accession>A0A9P6FGZ9</accession>
<dbReference type="AlphaFoldDB" id="A0A9P6FGZ9"/>
<feature type="compositionally biased region" description="Polar residues" evidence="1">
    <location>
        <begin position="1"/>
        <end position="25"/>
    </location>
</feature>
<feature type="compositionally biased region" description="Polar residues" evidence="1">
    <location>
        <begin position="35"/>
        <end position="44"/>
    </location>
</feature>
<evidence type="ECO:0000313" key="2">
    <source>
        <dbReference type="EMBL" id="KAF9550675.1"/>
    </source>
</evidence>
<feature type="region of interest" description="Disordered" evidence="1">
    <location>
        <begin position="219"/>
        <end position="247"/>
    </location>
</feature>
<name>A0A9P6FGZ9_9FUNG</name>
<dbReference type="Proteomes" id="UP000723463">
    <property type="component" value="Unassembled WGS sequence"/>
</dbReference>
<reference evidence="2" key="1">
    <citation type="journal article" date="2020" name="Fungal Divers.">
        <title>Resolving the Mortierellaceae phylogeny through synthesis of multi-gene phylogenetics and phylogenomics.</title>
        <authorList>
            <person name="Vandepol N."/>
            <person name="Liber J."/>
            <person name="Desiro A."/>
            <person name="Na H."/>
            <person name="Kennedy M."/>
            <person name="Barry K."/>
            <person name="Grigoriev I.V."/>
            <person name="Miller A.N."/>
            <person name="O'Donnell K."/>
            <person name="Stajich J.E."/>
            <person name="Bonito G."/>
        </authorList>
    </citation>
    <scope>NUCLEOTIDE SEQUENCE</scope>
    <source>
        <strain evidence="2">NRRL 2591</strain>
    </source>
</reference>
<organism evidence="2 3">
    <name type="scientific">Mortierella hygrophila</name>
    <dbReference type="NCBI Taxonomy" id="979708"/>
    <lineage>
        <taxon>Eukaryota</taxon>
        <taxon>Fungi</taxon>
        <taxon>Fungi incertae sedis</taxon>
        <taxon>Mucoromycota</taxon>
        <taxon>Mortierellomycotina</taxon>
        <taxon>Mortierellomycetes</taxon>
        <taxon>Mortierellales</taxon>
        <taxon>Mortierellaceae</taxon>
        <taxon>Mortierella</taxon>
    </lineage>
</organism>
<evidence type="ECO:0000313" key="3">
    <source>
        <dbReference type="Proteomes" id="UP000723463"/>
    </source>
</evidence>
<gene>
    <name evidence="2" type="ORF">EC957_011991</name>
</gene>
<feature type="compositionally biased region" description="Basic and acidic residues" evidence="1">
    <location>
        <begin position="238"/>
        <end position="247"/>
    </location>
</feature>
<protein>
    <submittedName>
        <fullName evidence="2">Uncharacterized protein</fullName>
    </submittedName>
</protein>
<keyword evidence="3" id="KW-1185">Reference proteome</keyword>
<comment type="caution">
    <text evidence="2">The sequence shown here is derived from an EMBL/GenBank/DDBJ whole genome shotgun (WGS) entry which is preliminary data.</text>
</comment>
<dbReference type="EMBL" id="JAAAXW010000009">
    <property type="protein sequence ID" value="KAF9550675.1"/>
    <property type="molecule type" value="Genomic_DNA"/>
</dbReference>
<sequence>MSHQQDQEYATPRTNSLAPQGNSNEQKPRYKKSHPNNANGDVTYSHNYHRLMRLGRKRTLEFTFSDLQRIFLCGTIIKSVRKPLPLVTYGCETMVIGYECRRDDPGSGRSSPDSRRSKFSVNHRSVFTSVKCVLPYISNPNTTRTRKIAGHWCQCFVDIRTKRPARSQNKHASPRIILGYISSLVGVGNDKLTDLQQERPRLTATEIQKLLVIPNALSAQRGHGKSKPGARIVPPRPFAERHRNGDQVEDAKPKLTVTELQKQFVIPQGVVTQKQYGKKAPGRTTNQTLGVFRACRRGGSYIDFEKYASSMGQVQGDFQ</sequence>
<feature type="region of interest" description="Disordered" evidence="1">
    <location>
        <begin position="1"/>
        <end position="44"/>
    </location>
</feature>